<keyword evidence="2" id="KW-1185">Reference proteome</keyword>
<accession>A0A5S9IHY6</accession>
<evidence type="ECO:0000313" key="1">
    <source>
        <dbReference type="EMBL" id="BBM81880.1"/>
    </source>
</evidence>
<name>A0A5S9IHY6_UABAM</name>
<dbReference type="Proteomes" id="UP000326354">
    <property type="component" value="Chromosome"/>
</dbReference>
<reference evidence="1 2" key="1">
    <citation type="submission" date="2019-08" db="EMBL/GenBank/DDBJ databases">
        <title>Complete genome sequence of Candidatus Uab amorphum.</title>
        <authorList>
            <person name="Shiratori T."/>
            <person name="Suzuki S."/>
            <person name="Kakizawa Y."/>
            <person name="Ishida K."/>
        </authorList>
    </citation>
    <scope>NUCLEOTIDE SEQUENCE [LARGE SCALE GENOMIC DNA]</scope>
    <source>
        <strain evidence="1 2">SRT547</strain>
    </source>
</reference>
<dbReference type="CDD" id="cd02440">
    <property type="entry name" value="AdoMet_MTases"/>
    <property type="match status" value="1"/>
</dbReference>
<dbReference type="InterPro" id="IPR029063">
    <property type="entry name" value="SAM-dependent_MTases_sf"/>
</dbReference>
<dbReference type="Gene3D" id="3.40.50.150">
    <property type="entry name" value="Vaccinia Virus protein VP39"/>
    <property type="match status" value="1"/>
</dbReference>
<dbReference type="AlphaFoldDB" id="A0A5S9IHY6"/>
<dbReference type="SUPFAM" id="SSF53335">
    <property type="entry name" value="S-adenosyl-L-methionine-dependent methyltransferases"/>
    <property type="match status" value="1"/>
</dbReference>
<dbReference type="EMBL" id="AP019860">
    <property type="protein sequence ID" value="BBM81880.1"/>
    <property type="molecule type" value="Genomic_DNA"/>
</dbReference>
<dbReference type="RefSeq" id="WP_151966144.1">
    <property type="nucleotide sequence ID" value="NZ_AP019860.1"/>
</dbReference>
<proteinExistence type="predicted"/>
<sequence>MNKKQEIVTFSLDPSIKGVPYRLRMARYQAIGETVSDFIRKYDTKGSQLKILDVGGDEGRILRHIEAYPNAKDVRCDLIDLFPKGSDGVYKKENRKLYTADFETDGLKEIPDNTYDVAICEQVMEHLHHPEFLASEIHRVLKVGGMAILGVPSFPYGVHWFRIYLVPLLDKVFAKKKVRSHVQGFCLSTFTRLVKKSGNWKIQSRRGFRIISGGILRKLEFYRWWWRFNRFLGSLIPCMCIEVQLVVVKKAC</sequence>
<dbReference type="KEGG" id="uam:UABAM_00222"/>
<evidence type="ECO:0000313" key="2">
    <source>
        <dbReference type="Proteomes" id="UP000326354"/>
    </source>
</evidence>
<protein>
    <recommendedName>
        <fullName evidence="3">Methyltransferase type 11 domain-containing protein</fullName>
    </recommendedName>
</protein>
<organism evidence="1 2">
    <name type="scientific">Uabimicrobium amorphum</name>
    <dbReference type="NCBI Taxonomy" id="2596890"/>
    <lineage>
        <taxon>Bacteria</taxon>
        <taxon>Pseudomonadati</taxon>
        <taxon>Planctomycetota</taxon>
        <taxon>Candidatus Uabimicrobiia</taxon>
        <taxon>Candidatus Uabimicrobiales</taxon>
        <taxon>Candidatus Uabimicrobiaceae</taxon>
        <taxon>Candidatus Uabimicrobium</taxon>
    </lineage>
</organism>
<dbReference type="OrthoDB" id="9787738at2"/>
<gene>
    <name evidence="1" type="ORF">UABAM_00222</name>
</gene>
<evidence type="ECO:0008006" key="3">
    <source>
        <dbReference type="Google" id="ProtNLM"/>
    </source>
</evidence>
<dbReference type="Pfam" id="PF13489">
    <property type="entry name" value="Methyltransf_23"/>
    <property type="match status" value="1"/>
</dbReference>